<reference evidence="2 3" key="1">
    <citation type="submission" date="2020-08" db="EMBL/GenBank/DDBJ databases">
        <title>Genomic Encyclopedia of Type Strains, Phase III (KMG-III): the genomes of soil and plant-associated and newly described type strains.</title>
        <authorList>
            <person name="Whitman W."/>
        </authorList>
    </citation>
    <scope>NUCLEOTIDE SEQUENCE [LARGE SCALE GENOMIC DNA]</scope>
    <source>
        <strain evidence="2 3">CECT 5862</strain>
    </source>
</reference>
<comment type="caution">
    <text evidence="2">The sequence shown here is derived from an EMBL/GenBank/DDBJ whole genome shotgun (WGS) entry which is preliminary data.</text>
</comment>
<evidence type="ECO:0000313" key="2">
    <source>
        <dbReference type="EMBL" id="MBB3110998.1"/>
    </source>
</evidence>
<protein>
    <submittedName>
        <fullName evidence="2">Uncharacterized protein</fullName>
    </submittedName>
</protein>
<name>A0A7W5FNB2_9BACL</name>
<keyword evidence="3" id="KW-1185">Reference proteome</keyword>
<dbReference type="Pfam" id="PF08817">
    <property type="entry name" value="YukD"/>
    <property type="match status" value="1"/>
</dbReference>
<proteinExistence type="predicted"/>
<dbReference type="RefSeq" id="WP_183600896.1">
    <property type="nucleotide sequence ID" value="NZ_JACHXK010000006.1"/>
</dbReference>
<feature type="compositionally biased region" description="Basic and acidic residues" evidence="1">
    <location>
        <begin position="118"/>
        <end position="128"/>
    </location>
</feature>
<feature type="region of interest" description="Disordered" evidence="1">
    <location>
        <begin position="104"/>
        <end position="128"/>
    </location>
</feature>
<dbReference type="EMBL" id="JACHXK010000006">
    <property type="protein sequence ID" value="MBB3110998.1"/>
    <property type="molecule type" value="Genomic_DNA"/>
</dbReference>
<gene>
    <name evidence="2" type="ORF">FHS18_003066</name>
</gene>
<evidence type="ECO:0000313" key="3">
    <source>
        <dbReference type="Proteomes" id="UP000570361"/>
    </source>
</evidence>
<accession>A0A7W5FNB2</accession>
<dbReference type="InterPro" id="IPR024962">
    <property type="entry name" value="YukD-like"/>
</dbReference>
<dbReference type="Proteomes" id="UP000570361">
    <property type="component" value="Unassembled WGS sequence"/>
</dbReference>
<dbReference type="Gene3D" id="3.10.20.90">
    <property type="entry name" value="Phosphatidylinositol 3-kinase Catalytic Subunit, Chain A, domain 1"/>
    <property type="match status" value="1"/>
</dbReference>
<evidence type="ECO:0000256" key="1">
    <source>
        <dbReference type="SAM" id="MobiDB-lite"/>
    </source>
</evidence>
<dbReference type="AlphaFoldDB" id="A0A7W5FNB2"/>
<organism evidence="2 3">
    <name type="scientific">Paenibacillus phyllosphaerae</name>
    <dbReference type="NCBI Taxonomy" id="274593"/>
    <lineage>
        <taxon>Bacteria</taxon>
        <taxon>Bacillati</taxon>
        <taxon>Bacillota</taxon>
        <taxon>Bacilli</taxon>
        <taxon>Bacillales</taxon>
        <taxon>Paenibacillaceae</taxon>
        <taxon>Paenibacillus</taxon>
    </lineage>
</organism>
<sequence length="128" mass="14244">MNRTEITVIALPSRKELDLDVPADLPIGQLGEAILQGMEEWNTYPYGQVGCRAEASLQGDNWRLLREEATLVEEGILDGMQLRLTQTISYSTASQERQQAHFTETVPLFEPSGSHNTEQVKERGGDGI</sequence>